<evidence type="ECO:0000256" key="2">
    <source>
        <dbReference type="ARBA" id="ARBA00010661"/>
    </source>
</evidence>
<dbReference type="PANTHER" id="PTHR36327:SF1">
    <property type="entry name" value="OS03G0731100 PROTEIN"/>
    <property type="match status" value="1"/>
</dbReference>
<keyword evidence="10" id="KW-1185">Reference proteome</keyword>
<dbReference type="OrthoDB" id="544623at2759"/>
<proteinExistence type="inferred from homology"/>
<dbReference type="Proteomes" id="UP000030748">
    <property type="component" value="Unassembled WGS sequence"/>
</dbReference>
<dbReference type="eggNOG" id="ENOG502S8SQ">
    <property type="taxonomic scope" value="Eukaryota"/>
</dbReference>
<dbReference type="EMBL" id="KI630556">
    <property type="protein sequence ID" value="EYU37220.1"/>
    <property type="molecule type" value="Genomic_DNA"/>
</dbReference>
<keyword evidence="3" id="KW-0150">Chloroplast</keyword>
<keyword evidence="8" id="KW-0472">Membrane</keyword>
<evidence type="ECO:0000256" key="3">
    <source>
        <dbReference type="ARBA" id="ARBA00022528"/>
    </source>
</evidence>
<evidence type="ECO:0000313" key="10">
    <source>
        <dbReference type="Proteomes" id="UP000030748"/>
    </source>
</evidence>
<organism evidence="9 10">
    <name type="scientific">Erythranthe guttata</name>
    <name type="common">Yellow monkey flower</name>
    <name type="synonym">Mimulus guttatus</name>
    <dbReference type="NCBI Taxonomy" id="4155"/>
    <lineage>
        <taxon>Eukaryota</taxon>
        <taxon>Viridiplantae</taxon>
        <taxon>Streptophyta</taxon>
        <taxon>Embryophyta</taxon>
        <taxon>Tracheophyta</taxon>
        <taxon>Spermatophyta</taxon>
        <taxon>Magnoliopsida</taxon>
        <taxon>eudicotyledons</taxon>
        <taxon>Gunneridae</taxon>
        <taxon>Pentapetalae</taxon>
        <taxon>asterids</taxon>
        <taxon>lamiids</taxon>
        <taxon>Lamiales</taxon>
        <taxon>Phrymaceae</taxon>
        <taxon>Erythranthe</taxon>
    </lineage>
</organism>
<dbReference type="GO" id="GO:0015979">
    <property type="term" value="P:photosynthesis"/>
    <property type="evidence" value="ECO:0007669"/>
    <property type="project" value="UniProtKB-KW"/>
</dbReference>
<keyword evidence="7" id="KW-0793">Thylakoid</keyword>
<dbReference type="InterPro" id="IPR008796">
    <property type="entry name" value="PSAN"/>
</dbReference>
<keyword evidence="6" id="KW-0603">Photosystem I</keyword>
<evidence type="ECO:0000256" key="6">
    <source>
        <dbReference type="ARBA" id="ARBA00022836"/>
    </source>
</evidence>
<evidence type="ECO:0000313" key="9">
    <source>
        <dbReference type="EMBL" id="EYU37220.1"/>
    </source>
</evidence>
<keyword evidence="5" id="KW-0934">Plastid</keyword>
<evidence type="ECO:0000256" key="4">
    <source>
        <dbReference type="ARBA" id="ARBA00022531"/>
    </source>
</evidence>
<evidence type="ECO:0000256" key="7">
    <source>
        <dbReference type="ARBA" id="ARBA00023078"/>
    </source>
</evidence>
<sequence>MAIIGRIFINNVQAAAAATNNINRKETKNRAISNNKGGGRRELLLSSTLITTTAIVLDSQTQLLNKYLKKSEENKAKNDKERMDSYYKRNYKDYFQLLEGDLRQKKDLTESEKGILEWLDKNK</sequence>
<protein>
    <submittedName>
        <fullName evidence="9">Uncharacterized protein</fullName>
    </submittedName>
</protein>
<dbReference type="GO" id="GO:0009522">
    <property type="term" value="C:photosystem I"/>
    <property type="evidence" value="ECO:0007669"/>
    <property type="project" value="UniProtKB-KW"/>
</dbReference>
<dbReference type="STRING" id="4155.A0A022REA0"/>
<comment type="subcellular location">
    <subcellularLocation>
        <location evidence="1">Plastid</location>
        <location evidence="1">Chloroplast thylakoid membrane</location>
        <topology evidence="1">Peripheral membrane protein</topology>
        <orientation evidence="1">Lumenal side</orientation>
    </subcellularLocation>
</comment>
<dbReference type="OMA" id="GPARQKN"/>
<comment type="similarity">
    <text evidence="2">Belongs to the psaN family.</text>
</comment>
<reference evidence="9 10" key="1">
    <citation type="journal article" date="2013" name="Proc. Natl. Acad. Sci. U.S.A.">
        <title>Fine-scale variation in meiotic recombination in Mimulus inferred from population shotgun sequencing.</title>
        <authorList>
            <person name="Hellsten U."/>
            <person name="Wright K.M."/>
            <person name="Jenkins J."/>
            <person name="Shu S."/>
            <person name="Yuan Y."/>
            <person name="Wessler S.R."/>
            <person name="Schmutz J."/>
            <person name="Willis J.H."/>
            <person name="Rokhsar D.S."/>
        </authorList>
    </citation>
    <scope>NUCLEOTIDE SEQUENCE [LARGE SCALE GENOMIC DNA]</scope>
    <source>
        <strain evidence="10">cv. DUN x IM62</strain>
    </source>
</reference>
<gene>
    <name evidence="9" type="ORF">MIMGU_mgv1a026694mg</name>
</gene>
<accession>A0A022REA0</accession>
<evidence type="ECO:0000256" key="1">
    <source>
        <dbReference type="ARBA" id="ARBA00004622"/>
    </source>
</evidence>
<evidence type="ECO:0000256" key="5">
    <source>
        <dbReference type="ARBA" id="ARBA00022640"/>
    </source>
</evidence>
<dbReference type="PANTHER" id="PTHR36327">
    <property type="entry name" value="UNNAMED PRODUCT"/>
    <property type="match status" value="1"/>
</dbReference>
<dbReference type="AlphaFoldDB" id="A0A022REA0"/>
<evidence type="ECO:0000256" key="8">
    <source>
        <dbReference type="ARBA" id="ARBA00023136"/>
    </source>
</evidence>
<keyword evidence="4" id="KW-0602">Photosynthesis</keyword>
<name>A0A022REA0_ERYGU</name>
<dbReference type="Pfam" id="PF05479">
    <property type="entry name" value="PsaN"/>
    <property type="match status" value="1"/>
</dbReference>
<dbReference type="GO" id="GO:0009535">
    <property type="term" value="C:chloroplast thylakoid membrane"/>
    <property type="evidence" value="ECO:0007669"/>
    <property type="project" value="UniProtKB-SubCell"/>
</dbReference>
<dbReference type="KEGG" id="egt:105958301"/>
<dbReference type="PhylomeDB" id="A0A022REA0"/>